<dbReference type="EMBL" id="FNAB01000009">
    <property type="protein sequence ID" value="SDE06113.1"/>
    <property type="molecule type" value="Genomic_DNA"/>
</dbReference>
<dbReference type="SUPFAM" id="SSF54637">
    <property type="entry name" value="Thioesterase/thiol ester dehydrase-isomerase"/>
    <property type="match status" value="1"/>
</dbReference>
<dbReference type="PANTHER" id="PTHR43841">
    <property type="entry name" value="3-HYDROXYACYL-THIOESTER DEHYDRATASE HTDX-RELATED"/>
    <property type="match status" value="1"/>
</dbReference>
<dbReference type="InterPro" id="IPR029069">
    <property type="entry name" value="HotDog_dom_sf"/>
</dbReference>
<dbReference type="STRING" id="168276.SAMN05444580_109138"/>
<dbReference type="RefSeq" id="WP_072842700.1">
    <property type="nucleotide sequence ID" value="NZ_FNAB01000009.1"/>
</dbReference>
<organism evidence="3 4">
    <name type="scientific">Rhodococcus tukisamuensis</name>
    <dbReference type="NCBI Taxonomy" id="168276"/>
    <lineage>
        <taxon>Bacteria</taxon>
        <taxon>Bacillati</taxon>
        <taxon>Actinomycetota</taxon>
        <taxon>Actinomycetes</taxon>
        <taxon>Mycobacteriales</taxon>
        <taxon>Nocardiaceae</taxon>
        <taxon>Rhodococcus</taxon>
    </lineage>
</organism>
<proteinExistence type="inferred from homology"/>
<evidence type="ECO:0000313" key="4">
    <source>
        <dbReference type="Proteomes" id="UP000199417"/>
    </source>
</evidence>
<dbReference type="Pfam" id="PF01575">
    <property type="entry name" value="MaoC_dehydratas"/>
    <property type="match status" value="1"/>
</dbReference>
<dbReference type="NCBIfam" id="NF010246">
    <property type="entry name" value="PRK13693.1"/>
    <property type="match status" value="1"/>
</dbReference>
<dbReference type="AlphaFoldDB" id="A0A1G6ZUT6"/>
<accession>A0A1G6ZUT6</accession>
<evidence type="ECO:0000313" key="3">
    <source>
        <dbReference type="EMBL" id="SDE06113.1"/>
    </source>
</evidence>
<gene>
    <name evidence="3" type="ORF">SAMN05444580_109138</name>
</gene>
<protein>
    <submittedName>
        <fullName evidence="3">Acyl dehydratase</fullName>
    </submittedName>
</protein>
<dbReference type="Gene3D" id="3.10.129.10">
    <property type="entry name" value="Hotdog Thioesterase"/>
    <property type="match status" value="1"/>
</dbReference>
<evidence type="ECO:0000259" key="2">
    <source>
        <dbReference type="Pfam" id="PF01575"/>
    </source>
</evidence>
<feature type="domain" description="MaoC-like" evidence="2">
    <location>
        <begin position="16"/>
        <end position="114"/>
    </location>
</feature>
<keyword evidence="4" id="KW-1185">Reference proteome</keyword>
<sequence>MAVRTFGEIAAGEELPEKSVKLTRSDLVQYAGVSGDPNPIHWDDAVAQAVGLPTAVAHGMLTMGIGAGYVTEWVGDPGAVVEYNVRFTSPVFVPNDGVGAEILLTGKVRSVDDDTQTAVIAIVAKVDEKKIFGRATATVRFG</sequence>
<dbReference type="Proteomes" id="UP000199417">
    <property type="component" value="Unassembled WGS sequence"/>
</dbReference>
<reference evidence="3 4" key="1">
    <citation type="submission" date="2016-10" db="EMBL/GenBank/DDBJ databases">
        <authorList>
            <person name="de Groot N.N."/>
        </authorList>
    </citation>
    <scope>NUCLEOTIDE SEQUENCE [LARGE SCALE GENOMIC DNA]</scope>
    <source>
        <strain evidence="3 4">JCM 11308</strain>
    </source>
</reference>
<evidence type="ECO:0000256" key="1">
    <source>
        <dbReference type="ARBA" id="ARBA00005254"/>
    </source>
</evidence>
<dbReference type="PANTHER" id="PTHR43841:SF3">
    <property type="entry name" value="(3R)-HYDROXYACYL-ACP DEHYDRATASE SUBUNIT HADB"/>
    <property type="match status" value="1"/>
</dbReference>
<dbReference type="InterPro" id="IPR002539">
    <property type="entry name" value="MaoC-like_dom"/>
</dbReference>
<name>A0A1G6ZUT6_9NOCA</name>
<comment type="similarity">
    <text evidence="1">Belongs to the enoyl-CoA hydratase/isomerase family.</text>
</comment>